<dbReference type="EMBL" id="BAAAQQ010000008">
    <property type="protein sequence ID" value="GAA2122320.1"/>
    <property type="molecule type" value="Genomic_DNA"/>
</dbReference>
<dbReference type="RefSeq" id="WP_344303294.1">
    <property type="nucleotide sequence ID" value="NZ_BAAAQQ010000008.1"/>
</dbReference>
<evidence type="ECO:0000313" key="10">
    <source>
        <dbReference type="Proteomes" id="UP001500575"/>
    </source>
</evidence>
<comment type="caution">
    <text evidence="9">The sequence shown here is derived from an EMBL/GenBank/DDBJ whole genome shotgun (WGS) entry which is preliminary data.</text>
</comment>
<feature type="compositionally biased region" description="Acidic residues" evidence="8">
    <location>
        <begin position="13"/>
        <end position="31"/>
    </location>
</feature>
<evidence type="ECO:0000256" key="3">
    <source>
        <dbReference type="ARBA" id="ARBA00022989"/>
    </source>
</evidence>
<sequence length="409" mass="44325">MTEVGQGRGHDDDAYDYDDSAEQDAVDDGVLDDYRPEGGRRRRKKPLRSVPGCLAALVALAILFGGLYFVATRGVELLKDQLASPGDYAGPGRGKVTFQVEAGDTVAQMGRNLKAQGVVKSVDAFTAAALNEPKANGIQVGYYQLQKEMPAADALAILVDPANILKNTVTIPEGFTVNQILDRLAGNTDFSREQYLKVLQNPASIGLPDYAVLTDEGLPEGYLFPSTYDFGPNDGPKAILSKMVDRWQQAADEAGLEEAAAELGYTPHELMVVASLVEAEAFPDDMPNVARVIYNRLDVPNDSDTNGLLQIDAAVNYGLDQKLGVVITDEQKAIDTPYNTYLNPGLPPTPIEAPGDAAIEAAAHPADGDWYFYVTVNLRTGETKFAETYDEFLGYRAEYEEYCQTSDAC</sequence>
<dbReference type="HAMAP" id="MF_02065">
    <property type="entry name" value="MltG"/>
    <property type="match status" value="1"/>
</dbReference>
<evidence type="ECO:0000256" key="5">
    <source>
        <dbReference type="ARBA" id="ARBA00023239"/>
    </source>
</evidence>
<evidence type="ECO:0000256" key="8">
    <source>
        <dbReference type="SAM" id="MobiDB-lite"/>
    </source>
</evidence>
<keyword evidence="6 7" id="KW-0961">Cell wall biogenesis/degradation</keyword>
<gene>
    <name evidence="7" type="primary">mltG</name>
    <name evidence="9" type="ORF">GCM10009843_17340</name>
</gene>
<keyword evidence="2 7" id="KW-0812">Transmembrane</keyword>
<dbReference type="NCBIfam" id="TIGR00247">
    <property type="entry name" value="endolytic transglycosylase MltG"/>
    <property type="match status" value="1"/>
</dbReference>
<dbReference type="InterPro" id="IPR003770">
    <property type="entry name" value="MLTG-like"/>
</dbReference>
<dbReference type="PANTHER" id="PTHR30518:SF2">
    <property type="entry name" value="ENDOLYTIC MUREIN TRANSGLYCOSYLASE"/>
    <property type="match status" value="1"/>
</dbReference>
<protein>
    <recommendedName>
        <fullName evidence="7">Endolytic murein transglycosylase</fullName>
        <ecNumber evidence="7">4.2.2.29</ecNumber>
    </recommendedName>
    <alternativeName>
        <fullName evidence="7">Peptidoglycan lytic transglycosylase</fullName>
    </alternativeName>
    <alternativeName>
        <fullName evidence="7">Peptidoglycan polymerization terminase</fullName>
    </alternativeName>
</protein>
<name>A0ABP5JZ19_9ACTN</name>
<dbReference type="PANTHER" id="PTHR30518">
    <property type="entry name" value="ENDOLYTIC MUREIN TRANSGLYCOSYLASE"/>
    <property type="match status" value="1"/>
</dbReference>
<comment type="similarity">
    <text evidence="7">Belongs to the transglycosylase MltG family.</text>
</comment>
<dbReference type="Gene3D" id="3.30.1490.480">
    <property type="entry name" value="Endolytic murein transglycosylase"/>
    <property type="match status" value="1"/>
</dbReference>
<accession>A0ABP5JZ19</accession>
<feature type="transmembrane region" description="Helical" evidence="7">
    <location>
        <begin position="50"/>
        <end position="71"/>
    </location>
</feature>
<keyword evidence="1 7" id="KW-1003">Cell membrane</keyword>
<comment type="catalytic activity">
    <reaction evidence="7">
        <text>a peptidoglycan chain = a peptidoglycan chain with N-acetyl-1,6-anhydromuramyl-[peptide] at the reducing end + a peptidoglycan chain with N-acetylglucosamine at the non-reducing end.</text>
        <dbReference type="EC" id="4.2.2.29"/>
    </reaction>
</comment>
<dbReference type="EC" id="4.2.2.29" evidence="7"/>
<evidence type="ECO:0000313" key="9">
    <source>
        <dbReference type="EMBL" id="GAA2122320.1"/>
    </source>
</evidence>
<comment type="subcellular location">
    <subcellularLocation>
        <location evidence="7">Cell membrane</location>
        <topology evidence="7">Single-pass membrane protein</topology>
    </subcellularLocation>
</comment>
<evidence type="ECO:0000256" key="4">
    <source>
        <dbReference type="ARBA" id="ARBA00023136"/>
    </source>
</evidence>
<keyword evidence="3 7" id="KW-1133">Transmembrane helix</keyword>
<keyword evidence="5 7" id="KW-0456">Lyase</keyword>
<reference evidence="10" key="1">
    <citation type="journal article" date="2019" name="Int. J. Syst. Evol. Microbiol.">
        <title>The Global Catalogue of Microorganisms (GCM) 10K type strain sequencing project: providing services to taxonomists for standard genome sequencing and annotation.</title>
        <authorList>
            <consortium name="The Broad Institute Genomics Platform"/>
            <consortium name="The Broad Institute Genome Sequencing Center for Infectious Disease"/>
            <person name="Wu L."/>
            <person name="Ma J."/>
        </authorList>
    </citation>
    <scope>NUCLEOTIDE SEQUENCE [LARGE SCALE GENOMIC DNA]</scope>
    <source>
        <strain evidence="10">JCM 16021</strain>
    </source>
</reference>
<organism evidence="9 10">
    <name type="scientific">Nocardioides bigeumensis</name>
    <dbReference type="NCBI Taxonomy" id="433657"/>
    <lineage>
        <taxon>Bacteria</taxon>
        <taxon>Bacillati</taxon>
        <taxon>Actinomycetota</taxon>
        <taxon>Actinomycetes</taxon>
        <taxon>Propionibacteriales</taxon>
        <taxon>Nocardioidaceae</taxon>
        <taxon>Nocardioides</taxon>
    </lineage>
</organism>
<dbReference type="Pfam" id="PF02618">
    <property type="entry name" value="YceG"/>
    <property type="match status" value="1"/>
</dbReference>
<comment type="function">
    <text evidence="7">Functions as a peptidoglycan terminase that cleaves nascent peptidoglycan strands endolytically to terminate their elongation.</text>
</comment>
<proteinExistence type="inferred from homology"/>
<dbReference type="Proteomes" id="UP001500575">
    <property type="component" value="Unassembled WGS sequence"/>
</dbReference>
<evidence type="ECO:0000256" key="2">
    <source>
        <dbReference type="ARBA" id="ARBA00022692"/>
    </source>
</evidence>
<evidence type="ECO:0000256" key="1">
    <source>
        <dbReference type="ARBA" id="ARBA00022475"/>
    </source>
</evidence>
<feature type="site" description="Important for catalytic activity" evidence="7">
    <location>
        <position position="280"/>
    </location>
</feature>
<keyword evidence="4 7" id="KW-0472">Membrane</keyword>
<feature type="region of interest" description="Disordered" evidence="8">
    <location>
        <begin position="1"/>
        <end position="45"/>
    </location>
</feature>
<evidence type="ECO:0000256" key="6">
    <source>
        <dbReference type="ARBA" id="ARBA00023316"/>
    </source>
</evidence>
<keyword evidence="10" id="KW-1185">Reference proteome</keyword>
<evidence type="ECO:0000256" key="7">
    <source>
        <dbReference type="HAMAP-Rule" id="MF_02065"/>
    </source>
</evidence>